<evidence type="ECO:0000313" key="3">
    <source>
        <dbReference type="Proteomes" id="UP001500665"/>
    </source>
</evidence>
<feature type="chain" id="PRO_5046728794" description="Exo-alpha-sialidase" evidence="1">
    <location>
        <begin position="25"/>
        <end position="256"/>
    </location>
</feature>
<dbReference type="NCBIfam" id="NF045728">
    <property type="entry name" value="glycosyl_F510_1955"/>
    <property type="match status" value="1"/>
</dbReference>
<dbReference type="EMBL" id="BAAAHH010000062">
    <property type="protein sequence ID" value="GAA0969202.1"/>
    <property type="molecule type" value="Genomic_DNA"/>
</dbReference>
<dbReference type="RefSeq" id="WP_344247438.1">
    <property type="nucleotide sequence ID" value="NZ_BAAAHH010000062.1"/>
</dbReference>
<evidence type="ECO:0000256" key="1">
    <source>
        <dbReference type="SAM" id="SignalP"/>
    </source>
</evidence>
<evidence type="ECO:0008006" key="4">
    <source>
        <dbReference type="Google" id="ProtNLM"/>
    </source>
</evidence>
<gene>
    <name evidence="2" type="ORF">GCM10009550_75660</name>
</gene>
<keyword evidence="1" id="KW-0732">Signal</keyword>
<dbReference type="CDD" id="cd15482">
    <property type="entry name" value="Sialidase_non-viral"/>
    <property type="match status" value="1"/>
</dbReference>
<name>A0ABP4CKH7_9ACTN</name>
<dbReference type="Proteomes" id="UP001500665">
    <property type="component" value="Unassembled WGS sequence"/>
</dbReference>
<organism evidence="2 3">
    <name type="scientific">Actinocorallia libanotica</name>
    <dbReference type="NCBI Taxonomy" id="46162"/>
    <lineage>
        <taxon>Bacteria</taxon>
        <taxon>Bacillati</taxon>
        <taxon>Actinomycetota</taxon>
        <taxon>Actinomycetes</taxon>
        <taxon>Streptosporangiales</taxon>
        <taxon>Thermomonosporaceae</taxon>
        <taxon>Actinocorallia</taxon>
    </lineage>
</organism>
<evidence type="ECO:0000313" key="2">
    <source>
        <dbReference type="EMBL" id="GAA0969202.1"/>
    </source>
</evidence>
<dbReference type="InterPro" id="IPR054817">
    <property type="entry name" value="Glycosyl_F510_1955-like"/>
</dbReference>
<comment type="caution">
    <text evidence="2">The sequence shown here is derived from an EMBL/GenBank/DDBJ whole genome shotgun (WGS) entry which is preliminary data.</text>
</comment>
<reference evidence="3" key="1">
    <citation type="journal article" date="2019" name="Int. J. Syst. Evol. Microbiol.">
        <title>The Global Catalogue of Microorganisms (GCM) 10K type strain sequencing project: providing services to taxonomists for standard genome sequencing and annotation.</title>
        <authorList>
            <consortium name="The Broad Institute Genomics Platform"/>
            <consortium name="The Broad Institute Genome Sequencing Center for Infectious Disease"/>
            <person name="Wu L."/>
            <person name="Ma J."/>
        </authorList>
    </citation>
    <scope>NUCLEOTIDE SEQUENCE [LARGE SCALE GENOMIC DNA]</scope>
    <source>
        <strain evidence="3">JCM 10696</strain>
    </source>
</reference>
<feature type="signal peptide" evidence="1">
    <location>
        <begin position="1"/>
        <end position="24"/>
    </location>
</feature>
<dbReference type="SUPFAM" id="SSF110296">
    <property type="entry name" value="Oligoxyloglucan reducing end-specific cellobiohydrolase"/>
    <property type="match status" value="1"/>
</dbReference>
<proteinExistence type="predicted"/>
<accession>A0ABP4CKH7</accession>
<sequence>MLSPRGRSAILLLALAAIPLTSCGGDGSADGGRAAPGFVHVHAVGADPADGAVYVASHRGLFRLGEGNDARLVGPDQDTMGFTGSGTFLASGHPSEEAQAIGAEPHLGLIRSTDAGSTWTTVSEAGKADFHALQQAGESLYAYDSQTGRVRRSTDGGRTWRIGARLPVFDLAAGEKEPDRVYATTEQGVMLSQDGGASFAPLAGAPLLLSLDVTPKGGLIGTTPDGRVHAGPDWKALGQVSGGAIAAFTVLHRPTS</sequence>
<keyword evidence="3" id="KW-1185">Reference proteome</keyword>
<protein>
    <recommendedName>
        <fullName evidence="4">Exo-alpha-sialidase</fullName>
    </recommendedName>
</protein>
<dbReference type="InterPro" id="IPR015943">
    <property type="entry name" value="WD40/YVTN_repeat-like_dom_sf"/>
</dbReference>
<dbReference type="Gene3D" id="2.130.10.10">
    <property type="entry name" value="YVTN repeat-like/Quinoprotein amine dehydrogenase"/>
    <property type="match status" value="1"/>
</dbReference>